<dbReference type="RefSeq" id="WP_103130984.1">
    <property type="nucleotide sequence ID" value="NZ_BFAG01000016.1"/>
</dbReference>
<reference evidence="2" key="1">
    <citation type="submission" date="2018-01" db="EMBL/GenBank/DDBJ databases">
        <title>Draft Genome Sequence of the Radioresistant Bacterium Deinococcus aerius TR0125, Isolated from the Higher Atmosphere above Japan.</title>
        <authorList>
            <person name="Satoh K."/>
            <person name="Arai H."/>
            <person name="Sanzen T."/>
            <person name="Kawaguchi Y."/>
            <person name="Hayashi H."/>
            <person name="Yokobori S."/>
            <person name="Yamagishi A."/>
            <person name="Oono Y."/>
            <person name="Narumi I."/>
        </authorList>
    </citation>
    <scope>NUCLEOTIDE SEQUENCE [LARGE SCALE GENOMIC DNA]</scope>
    <source>
        <strain evidence="2">TR0125</strain>
    </source>
</reference>
<keyword evidence="2" id="KW-1185">Reference proteome</keyword>
<dbReference type="Proteomes" id="UP000236569">
    <property type="component" value="Unassembled WGS sequence"/>
</dbReference>
<evidence type="ECO:0000313" key="2">
    <source>
        <dbReference type="Proteomes" id="UP000236569"/>
    </source>
</evidence>
<proteinExistence type="predicted"/>
<comment type="caution">
    <text evidence="1">The sequence shown here is derived from an EMBL/GenBank/DDBJ whole genome shotgun (WGS) entry which is preliminary data.</text>
</comment>
<dbReference type="AlphaFoldDB" id="A0A2I9DQU2"/>
<evidence type="ECO:0000313" key="1">
    <source>
        <dbReference type="EMBL" id="GBF07681.1"/>
    </source>
</evidence>
<name>A0A2I9DQU2_9DEIO</name>
<sequence length="84" mass="9186">MDRDFTMVLPGGRVPARFVTLEDGTPGVEVEGVRFPHVTDEVPHGIRGNGDDQRRVLDGLRGRFRITSDSPILAFEVGEEGSGH</sequence>
<accession>A0A2I9DQU2</accession>
<gene>
    <name evidence="1" type="ORF">DAERI_160059</name>
</gene>
<organism evidence="1 2">
    <name type="scientific">Deinococcus aerius</name>
    <dbReference type="NCBI Taxonomy" id="200253"/>
    <lineage>
        <taxon>Bacteria</taxon>
        <taxon>Thermotogati</taxon>
        <taxon>Deinococcota</taxon>
        <taxon>Deinococci</taxon>
        <taxon>Deinococcales</taxon>
        <taxon>Deinococcaceae</taxon>
        <taxon>Deinococcus</taxon>
    </lineage>
</organism>
<protein>
    <submittedName>
        <fullName evidence="1">Uncharacterized protein</fullName>
    </submittedName>
</protein>
<dbReference type="EMBL" id="BFAG01000016">
    <property type="protein sequence ID" value="GBF07681.1"/>
    <property type="molecule type" value="Genomic_DNA"/>
</dbReference>
<dbReference type="OrthoDB" id="71370at2"/>